<evidence type="ECO:0000256" key="3">
    <source>
        <dbReference type="ARBA" id="ARBA00012236"/>
    </source>
</evidence>
<feature type="binding site" evidence="13 14">
    <location>
        <position position="139"/>
    </location>
    <ligand>
        <name>[2Fe-2S] cluster</name>
        <dbReference type="ChEBI" id="CHEBI:190135"/>
    </ligand>
</feature>
<evidence type="ECO:0000256" key="12">
    <source>
        <dbReference type="ARBA" id="ARBA00051157"/>
    </source>
</evidence>
<evidence type="ECO:0000256" key="9">
    <source>
        <dbReference type="ARBA" id="ARBA00022756"/>
    </source>
</evidence>
<dbReference type="GO" id="GO:0051539">
    <property type="term" value="F:4 iron, 4 sulfur cluster binding"/>
    <property type="evidence" value="ECO:0007669"/>
    <property type="project" value="UniProtKB-KW"/>
</dbReference>
<keyword evidence="9 13" id="KW-0093">Biotin biosynthesis</keyword>
<dbReference type="OrthoDB" id="9786826at2"/>
<comment type="cofactor">
    <cofactor evidence="14">
        <name>[2Fe-2S] cluster</name>
        <dbReference type="ChEBI" id="CHEBI:190135"/>
    </cofactor>
    <text evidence="14">Binds 1 [2Fe-2S] cluster. The cluster is coordinated with 3 cysteines and 1 arginine.</text>
</comment>
<dbReference type="SFLD" id="SFLDF00272">
    <property type="entry name" value="biotin_synthase"/>
    <property type="match status" value="1"/>
</dbReference>
<evidence type="ECO:0000256" key="11">
    <source>
        <dbReference type="ARBA" id="ARBA00023014"/>
    </source>
</evidence>
<dbReference type="InterPro" id="IPR002684">
    <property type="entry name" value="Biotin_synth/BioAB"/>
</dbReference>
<dbReference type="Pfam" id="PF06968">
    <property type="entry name" value="BATS"/>
    <property type="match status" value="1"/>
</dbReference>
<dbReference type="GO" id="GO:0009102">
    <property type="term" value="P:biotin biosynthetic process"/>
    <property type="evidence" value="ECO:0007669"/>
    <property type="project" value="UniProtKB-UniRule"/>
</dbReference>
<dbReference type="UniPathway" id="UPA00078">
    <property type="reaction ID" value="UER00162"/>
</dbReference>
<proteinExistence type="inferred from homology"/>
<dbReference type="RefSeq" id="WP_123399735.1">
    <property type="nucleotide sequence ID" value="NZ_RJVI01000001.1"/>
</dbReference>
<feature type="binding site" evidence="13 14">
    <location>
        <position position="271"/>
    </location>
    <ligand>
        <name>[2Fe-2S] cluster</name>
        <dbReference type="ChEBI" id="CHEBI:190135"/>
    </ligand>
</feature>
<keyword evidence="4 13" id="KW-0004">4Fe-4S</keyword>
<dbReference type="AlphaFoldDB" id="A0A3N1YA54"/>
<comment type="catalytic activity">
    <reaction evidence="12 13">
        <text>(4R,5S)-dethiobiotin + (sulfur carrier)-SH + 2 reduced [2Fe-2S]-[ferredoxin] + 2 S-adenosyl-L-methionine = (sulfur carrier)-H + biotin + 2 5'-deoxyadenosine + 2 L-methionine + 2 oxidized [2Fe-2S]-[ferredoxin]</text>
        <dbReference type="Rhea" id="RHEA:22060"/>
        <dbReference type="Rhea" id="RHEA-COMP:10000"/>
        <dbReference type="Rhea" id="RHEA-COMP:10001"/>
        <dbReference type="Rhea" id="RHEA-COMP:14737"/>
        <dbReference type="Rhea" id="RHEA-COMP:14739"/>
        <dbReference type="ChEBI" id="CHEBI:17319"/>
        <dbReference type="ChEBI" id="CHEBI:29917"/>
        <dbReference type="ChEBI" id="CHEBI:33737"/>
        <dbReference type="ChEBI" id="CHEBI:33738"/>
        <dbReference type="ChEBI" id="CHEBI:57586"/>
        <dbReference type="ChEBI" id="CHEBI:57844"/>
        <dbReference type="ChEBI" id="CHEBI:59789"/>
        <dbReference type="ChEBI" id="CHEBI:64428"/>
        <dbReference type="ChEBI" id="CHEBI:149473"/>
        <dbReference type="EC" id="2.8.1.6"/>
    </reaction>
</comment>
<evidence type="ECO:0000256" key="13">
    <source>
        <dbReference type="HAMAP-Rule" id="MF_01694"/>
    </source>
</evidence>
<keyword evidence="10 13" id="KW-0408">Iron</keyword>
<comment type="function">
    <text evidence="13">Catalyzes the conversion of dethiobiotin (DTB) to biotin by the insertion of a sulfur atom into dethiobiotin via a radical-based mechanism.</text>
</comment>
<dbReference type="InterPro" id="IPR010722">
    <property type="entry name" value="BATS_dom"/>
</dbReference>
<feature type="binding site" evidence="13 14">
    <location>
        <position position="64"/>
    </location>
    <ligand>
        <name>[4Fe-4S] cluster</name>
        <dbReference type="ChEBI" id="CHEBI:49883"/>
        <note>4Fe-4S-S-AdoMet</note>
    </ligand>
</feature>
<protein>
    <recommendedName>
        <fullName evidence="3 13">Biotin synthase</fullName>
        <ecNumber evidence="3 13">2.8.1.6</ecNumber>
    </recommendedName>
</protein>
<dbReference type="SFLD" id="SFLDS00029">
    <property type="entry name" value="Radical_SAM"/>
    <property type="match status" value="1"/>
</dbReference>
<sequence length="354" mass="38495">MTSHSSAAQAAQAVRHDWTRDEVAALYARPLLDLVFEAAAVHRRHFPGNRVQVSTLLSVKTGGCSEDCGYCAQSAHHDTGLAREPLMALEAVVARAREARAAGAGRFCMGAAWRRPRPREFEALLEMVRAVKALGLETCLTAGALTAEQARWLAEAGLDYYNHNLDTSREHYPRIVTTHGYDERLETLRHVREAGLKVCCGGILGLGESREDRIGLLLELARMPRHPESVPINRLVPIAGTPLADAPPLDPFELVRTVAVARILMPRSWIRLSAGRESMSDELQALCFLAGANSVFSGERLLTAPNAGAERDRALFARLGLEPEPHAERAHTGGTGSGPLLYGEACLGERAEPH</sequence>
<evidence type="ECO:0000256" key="2">
    <source>
        <dbReference type="ARBA" id="ARBA00010765"/>
    </source>
</evidence>
<dbReference type="GO" id="GO:0051537">
    <property type="term" value="F:2 iron, 2 sulfur cluster binding"/>
    <property type="evidence" value="ECO:0007669"/>
    <property type="project" value="UniProtKB-KW"/>
</dbReference>
<keyword evidence="6 13" id="KW-0949">S-adenosyl-L-methionine</keyword>
<evidence type="ECO:0000256" key="10">
    <source>
        <dbReference type="ARBA" id="ARBA00023004"/>
    </source>
</evidence>
<dbReference type="NCBIfam" id="TIGR00433">
    <property type="entry name" value="bioB"/>
    <property type="match status" value="1"/>
</dbReference>
<dbReference type="PIRSF" id="PIRSF001619">
    <property type="entry name" value="Biotin_synth"/>
    <property type="match status" value="1"/>
</dbReference>
<comment type="caution">
    <text evidence="16">The sequence shown here is derived from an EMBL/GenBank/DDBJ whole genome shotgun (WGS) entry which is preliminary data.</text>
</comment>
<dbReference type="InterPro" id="IPR024177">
    <property type="entry name" value="Biotin_synthase"/>
</dbReference>
<keyword evidence="11 13" id="KW-0411">Iron-sulfur</keyword>
<dbReference type="GO" id="GO:0005506">
    <property type="term" value="F:iron ion binding"/>
    <property type="evidence" value="ECO:0007669"/>
    <property type="project" value="UniProtKB-UniRule"/>
</dbReference>
<keyword evidence="5 13" id="KW-0808">Transferase</keyword>
<dbReference type="EMBL" id="RJVI01000001">
    <property type="protein sequence ID" value="ROR34502.1"/>
    <property type="molecule type" value="Genomic_DNA"/>
</dbReference>
<organism evidence="16 17">
    <name type="scientific">Inmirania thermothiophila</name>
    <dbReference type="NCBI Taxonomy" id="1750597"/>
    <lineage>
        <taxon>Bacteria</taxon>
        <taxon>Pseudomonadati</taxon>
        <taxon>Pseudomonadota</taxon>
        <taxon>Gammaproteobacteria</taxon>
        <taxon>Chromatiales</taxon>
        <taxon>Ectothiorhodospiraceae</taxon>
        <taxon>Inmirania</taxon>
    </lineage>
</organism>
<feature type="domain" description="Radical SAM core" evidence="15">
    <location>
        <begin position="49"/>
        <end position="273"/>
    </location>
</feature>
<dbReference type="SUPFAM" id="SSF102114">
    <property type="entry name" value="Radical SAM enzymes"/>
    <property type="match status" value="1"/>
</dbReference>
<comment type="similarity">
    <text evidence="2 13">Belongs to the radical SAM superfamily. Biotin synthase family.</text>
</comment>
<dbReference type="EC" id="2.8.1.6" evidence="3 13"/>
<evidence type="ECO:0000256" key="8">
    <source>
        <dbReference type="ARBA" id="ARBA00022723"/>
    </source>
</evidence>
<dbReference type="CDD" id="cd01335">
    <property type="entry name" value="Radical_SAM"/>
    <property type="match status" value="1"/>
</dbReference>
<evidence type="ECO:0000259" key="15">
    <source>
        <dbReference type="PROSITE" id="PS51918"/>
    </source>
</evidence>
<dbReference type="GO" id="GO:0004076">
    <property type="term" value="F:biotin synthase activity"/>
    <property type="evidence" value="ECO:0007669"/>
    <property type="project" value="UniProtKB-UniRule"/>
</dbReference>
<dbReference type="InterPro" id="IPR006638">
    <property type="entry name" value="Elp3/MiaA/NifB-like_rSAM"/>
</dbReference>
<evidence type="ECO:0000313" key="16">
    <source>
        <dbReference type="EMBL" id="ROR34502.1"/>
    </source>
</evidence>
<dbReference type="SMART" id="SM00729">
    <property type="entry name" value="Elp3"/>
    <property type="match status" value="1"/>
</dbReference>
<comment type="subunit">
    <text evidence="13">Homodimer.</text>
</comment>
<dbReference type="FunFam" id="3.20.20.70:FF:000011">
    <property type="entry name" value="Biotin synthase"/>
    <property type="match status" value="1"/>
</dbReference>
<dbReference type="SMART" id="SM00876">
    <property type="entry name" value="BATS"/>
    <property type="match status" value="1"/>
</dbReference>
<comment type="cofactor">
    <cofactor evidence="13 14">
        <name>[4Fe-4S] cluster</name>
        <dbReference type="ChEBI" id="CHEBI:49883"/>
    </cofactor>
    <text evidence="13 14">Binds 1 [4Fe-4S] cluster. The cluster is coordinated with 3 cysteines and an exchangeable S-adenosyl-L-methionine.</text>
</comment>
<dbReference type="HAMAP" id="MF_01694">
    <property type="entry name" value="BioB"/>
    <property type="match status" value="1"/>
</dbReference>
<comment type="cofactor">
    <cofactor evidence="13">
        <name>[2Fe-2S] cluster</name>
        <dbReference type="ChEBI" id="CHEBI:190135"/>
    </cofactor>
    <text evidence="13">Binds 1 [2Fe-2S] cluster. The cluster is coordinated with 3 cysteines and 1 arginine.</text>
</comment>
<feature type="binding site" evidence="13 14">
    <location>
        <position position="199"/>
    </location>
    <ligand>
        <name>[2Fe-2S] cluster</name>
        <dbReference type="ChEBI" id="CHEBI:190135"/>
    </ligand>
</feature>
<evidence type="ECO:0000256" key="4">
    <source>
        <dbReference type="ARBA" id="ARBA00022485"/>
    </source>
</evidence>
<accession>A0A3N1YA54</accession>
<feature type="binding site" evidence="13 14">
    <location>
        <position position="71"/>
    </location>
    <ligand>
        <name>[4Fe-4S] cluster</name>
        <dbReference type="ChEBI" id="CHEBI:49883"/>
        <note>4Fe-4S-S-AdoMet</note>
    </ligand>
</feature>
<reference evidence="16 17" key="1">
    <citation type="submission" date="2018-11" db="EMBL/GenBank/DDBJ databases">
        <title>Genomic Encyclopedia of Type Strains, Phase IV (KMG-IV): sequencing the most valuable type-strain genomes for metagenomic binning, comparative biology and taxonomic classification.</title>
        <authorList>
            <person name="Goeker M."/>
        </authorList>
    </citation>
    <scope>NUCLEOTIDE SEQUENCE [LARGE SCALE GENOMIC DNA]</scope>
    <source>
        <strain evidence="16 17">DSM 100275</strain>
    </source>
</reference>
<keyword evidence="17" id="KW-1185">Reference proteome</keyword>
<evidence type="ECO:0000256" key="14">
    <source>
        <dbReference type="PIRSR" id="PIRSR001619-1"/>
    </source>
</evidence>
<evidence type="ECO:0000256" key="7">
    <source>
        <dbReference type="ARBA" id="ARBA00022714"/>
    </source>
</evidence>
<dbReference type="Pfam" id="PF04055">
    <property type="entry name" value="Radical_SAM"/>
    <property type="match status" value="1"/>
</dbReference>
<feature type="binding site" evidence="13 14">
    <location>
        <position position="68"/>
    </location>
    <ligand>
        <name>[4Fe-4S] cluster</name>
        <dbReference type="ChEBI" id="CHEBI:49883"/>
        <note>4Fe-4S-S-AdoMet</note>
    </ligand>
</feature>
<comment type="pathway">
    <text evidence="1 13">Cofactor biosynthesis; biotin biosynthesis; biotin from 7,8-diaminononanoate: step 2/2.</text>
</comment>
<dbReference type="PROSITE" id="PS51918">
    <property type="entry name" value="RADICAL_SAM"/>
    <property type="match status" value="1"/>
</dbReference>
<evidence type="ECO:0000256" key="1">
    <source>
        <dbReference type="ARBA" id="ARBA00004942"/>
    </source>
</evidence>
<dbReference type="InterPro" id="IPR058240">
    <property type="entry name" value="rSAM_sf"/>
</dbReference>
<dbReference type="SFLD" id="SFLDG01278">
    <property type="entry name" value="biotin_synthase_like"/>
    <property type="match status" value="1"/>
</dbReference>
<name>A0A3N1YA54_9GAMM</name>
<keyword evidence="8 13" id="KW-0479">Metal-binding</keyword>
<dbReference type="PANTHER" id="PTHR22976">
    <property type="entry name" value="BIOTIN SYNTHASE"/>
    <property type="match status" value="1"/>
</dbReference>
<evidence type="ECO:0000256" key="5">
    <source>
        <dbReference type="ARBA" id="ARBA00022679"/>
    </source>
</evidence>
<dbReference type="InterPro" id="IPR007197">
    <property type="entry name" value="rSAM"/>
</dbReference>
<dbReference type="Gene3D" id="3.20.20.70">
    <property type="entry name" value="Aldolase class I"/>
    <property type="match status" value="1"/>
</dbReference>
<dbReference type="InterPro" id="IPR013785">
    <property type="entry name" value="Aldolase_TIM"/>
</dbReference>
<evidence type="ECO:0000256" key="6">
    <source>
        <dbReference type="ARBA" id="ARBA00022691"/>
    </source>
</evidence>
<evidence type="ECO:0000313" key="17">
    <source>
        <dbReference type="Proteomes" id="UP000276634"/>
    </source>
</evidence>
<dbReference type="SFLD" id="SFLDG01060">
    <property type="entry name" value="BATS_domain_containing"/>
    <property type="match status" value="1"/>
</dbReference>
<dbReference type="Proteomes" id="UP000276634">
    <property type="component" value="Unassembled WGS sequence"/>
</dbReference>
<gene>
    <name evidence="13" type="primary">bioB</name>
    <name evidence="16" type="ORF">EDC57_0400</name>
</gene>
<feature type="binding site" evidence="13 14">
    <location>
        <position position="108"/>
    </location>
    <ligand>
        <name>[2Fe-2S] cluster</name>
        <dbReference type="ChEBI" id="CHEBI:190135"/>
    </ligand>
</feature>
<keyword evidence="7 13" id="KW-0001">2Fe-2S</keyword>
<dbReference type="PANTHER" id="PTHR22976:SF2">
    <property type="entry name" value="BIOTIN SYNTHASE, MITOCHONDRIAL"/>
    <property type="match status" value="1"/>
</dbReference>